<dbReference type="EMBL" id="JACBZH010000001">
    <property type="protein sequence ID" value="NYH87456.1"/>
    <property type="molecule type" value="Genomic_DNA"/>
</dbReference>
<feature type="compositionally biased region" description="Low complexity" evidence="1">
    <location>
        <begin position="220"/>
        <end position="233"/>
    </location>
</feature>
<keyword evidence="2" id="KW-1133">Transmembrane helix</keyword>
<proteinExistence type="predicted"/>
<evidence type="ECO:0000256" key="2">
    <source>
        <dbReference type="SAM" id="Phobius"/>
    </source>
</evidence>
<feature type="region of interest" description="Disordered" evidence="1">
    <location>
        <begin position="216"/>
        <end position="308"/>
    </location>
</feature>
<dbReference type="PANTHER" id="PTHR18976">
    <property type="entry name" value="APOLIPOPROTEIN"/>
    <property type="match status" value="1"/>
</dbReference>
<feature type="transmembrane region" description="Helical" evidence="2">
    <location>
        <begin position="191"/>
        <end position="211"/>
    </location>
</feature>
<organism evidence="3 4">
    <name type="scientific">Actinopolymorpha rutila</name>
    <dbReference type="NCBI Taxonomy" id="446787"/>
    <lineage>
        <taxon>Bacteria</taxon>
        <taxon>Bacillati</taxon>
        <taxon>Actinomycetota</taxon>
        <taxon>Actinomycetes</taxon>
        <taxon>Propionibacteriales</taxon>
        <taxon>Actinopolymorphaceae</taxon>
        <taxon>Actinopolymorpha</taxon>
    </lineage>
</organism>
<protein>
    <submittedName>
        <fullName evidence="3">Vacuolar-type H+-ATPase subunit H</fullName>
    </submittedName>
</protein>
<keyword evidence="2" id="KW-0472">Membrane</keyword>
<reference evidence="3 4" key="1">
    <citation type="submission" date="2020-07" db="EMBL/GenBank/DDBJ databases">
        <title>Sequencing the genomes of 1000 actinobacteria strains.</title>
        <authorList>
            <person name="Klenk H.-P."/>
        </authorList>
    </citation>
    <scope>NUCLEOTIDE SEQUENCE [LARGE SCALE GENOMIC DNA]</scope>
    <source>
        <strain evidence="3 4">DSM 18448</strain>
    </source>
</reference>
<dbReference type="Pfam" id="PF17258">
    <property type="entry name" value="DUF5324"/>
    <property type="match status" value="1"/>
</dbReference>
<dbReference type="Gene3D" id="1.20.120.20">
    <property type="entry name" value="Apolipoprotein"/>
    <property type="match status" value="1"/>
</dbReference>
<keyword evidence="4" id="KW-1185">Reference proteome</keyword>
<dbReference type="InterPro" id="IPR035214">
    <property type="entry name" value="DUF5324"/>
</dbReference>
<comment type="caution">
    <text evidence="3">The sequence shown here is derived from an EMBL/GenBank/DDBJ whole genome shotgun (WGS) entry which is preliminary data.</text>
</comment>
<accession>A0A852ZGS1</accession>
<dbReference type="Proteomes" id="UP000579605">
    <property type="component" value="Unassembled WGS sequence"/>
</dbReference>
<dbReference type="RefSeq" id="WP_179785520.1">
    <property type="nucleotide sequence ID" value="NZ_BAAARR010000012.1"/>
</dbReference>
<evidence type="ECO:0000313" key="4">
    <source>
        <dbReference type="Proteomes" id="UP000579605"/>
    </source>
</evidence>
<gene>
    <name evidence="3" type="ORF">F4554_000094</name>
</gene>
<evidence type="ECO:0000256" key="1">
    <source>
        <dbReference type="SAM" id="MobiDB-lite"/>
    </source>
</evidence>
<keyword evidence="2" id="KW-0812">Transmembrane</keyword>
<evidence type="ECO:0000313" key="3">
    <source>
        <dbReference type="EMBL" id="NYH87456.1"/>
    </source>
</evidence>
<sequence length="308" mass="32440">MGRQKKRAGLAPELRDRVAPAADYTRERLTPAVDSARQRLVPAVESARERVIPAVESARERVAPAVESARERMSPAVENARGRLGPAVENARSHLGPAVENARTHLGPAVENARTHLGPAVEEAREKVTPAVEHARQVFVDDVAPRVSEAVVHALEVSEPYRDEAVRRGTAAYAALRGEVEVAKPHRKRKWGLLLLVGALGGAAIAAYRALKGSSQQQWQPMPSAAPPQTSAPASPPAPGQTPETVAGSGAPKHASSESADTVGASPGEAVADRTPTPPIPTTPDAPAEHVETPEAAEDNDRDGRHSG</sequence>
<dbReference type="SUPFAM" id="SSF58113">
    <property type="entry name" value="Apolipoprotein A-I"/>
    <property type="match status" value="1"/>
</dbReference>
<dbReference type="PANTHER" id="PTHR18976:SF34">
    <property type="entry name" value="LIPID-BINDING PROTEIN"/>
    <property type="match status" value="1"/>
</dbReference>
<name>A0A852ZGS1_9ACTN</name>
<dbReference type="InterPro" id="IPR050163">
    <property type="entry name" value="Apolipoprotein_A1/A4/E"/>
</dbReference>
<dbReference type="AlphaFoldDB" id="A0A852ZGS1"/>